<organism evidence="1">
    <name type="scientific">marine metagenome</name>
    <dbReference type="NCBI Taxonomy" id="408172"/>
    <lineage>
        <taxon>unclassified sequences</taxon>
        <taxon>metagenomes</taxon>
        <taxon>ecological metagenomes</taxon>
    </lineage>
</organism>
<name>A0A382R3S5_9ZZZZ</name>
<dbReference type="AlphaFoldDB" id="A0A382R3S5"/>
<gene>
    <name evidence="1" type="ORF">METZ01_LOCUS345243</name>
</gene>
<sequence length="22" mass="2317">NWGVDGIVTNQVSMARRAVDGA</sequence>
<feature type="non-terminal residue" evidence="1">
    <location>
        <position position="1"/>
    </location>
</feature>
<accession>A0A382R3S5</accession>
<evidence type="ECO:0000313" key="1">
    <source>
        <dbReference type="EMBL" id="SVC92389.1"/>
    </source>
</evidence>
<dbReference type="EMBL" id="UINC01118924">
    <property type="protein sequence ID" value="SVC92389.1"/>
    <property type="molecule type" value="Genomic_DNA"/>
</dbReference>
<protein>
    <submittedName>
        <fullName evidence="1">Uncharacterized protein</fullName>
    </submittedName>
</protein>
<proteinExistence type="predicted"/>
<reference evidence="1" key="1">
    <citation type="submission" date="2018-05" db="EMBL/GenBank/DDBJ databases">
        <authorList>
            <person name="Lanie J.A."/>
            <person name="Ng W.-L."/>
            <person name="Kazmierczak K.M."/>
            <person name="Andrzejewski T.M."/>
            <person name="Davidsen T.M."/>
            <person name="Wayne K.J."/>
            <person name="Tettelin H."/>
            <person name="Glass J.I."/>
            <person name="Rusch D."/>
            <person name="Podicherti R."/>
            <person name="Tsui H.-C.T."/>
            <person name="Winkler M.E."/>
        </authorList>
    </citation>
    <scope>NUCLEOTIDE SEQUENCE</scope>
</reference>